<evidence type="ECO:0000256" key="1">
    <source>
        <dbReference type="ARBA" id="ARBA00022741"/>
    </source>
</evidence>
<dbReference type="GO" id="GO:0005524">
    <property type="term" value="F:ATP binding"/>
    <property type="evidence" value="ECO:0007669"/>
    <property type="project" value="UniProtKB-KW"/>
</dbReference>
<feature type="region of interest" description="Disordered" evidence="3">
    <location>
        <begin position="436"/>
        <end position="480"/>
    </location>
</feature>
<reference evidence="4 5" key="1">
    <citation type="submission" date="2019-06" db="EMBL/GenBank/DDBJ databases">
        <authorList>
            <person name="Palmer J.M."/>
        </authorList>
    </citation>
    <scope>NUCLEOTIDE SEQUENCE [LARGE SCALE GENOMIC DNA]</scope>
    <source>
        <strain evidence="4 5">TWF788</strain>
    </source>
</reference>
<evidence type="ECO:0000256" key="3">
    <source>
        <dbReference type="SAM" id="MobiDB-lite"/>
    </source>
</evidence>
<evidence type="ECO:0000313" key="5">
    <source>
        <dbReference type="Proteomes" id="UP000479691"/>
    </source>
</evidence>
<feature type="region of interest" description="Disordered" evidence="3">
    <location>
        <begin position="586"/>
        <end position="608"/>
    </location>
</feature>
<gene>
    <name evidence="4" type="ORF">TWF788_000762</name>
</gene>
<name>A0A7C8PGH5_ORBOL</name>
<dbReference type="EMBL" id="JAABOE010000106">
    <property type="protein sequence ID" value="KAF3165411.1"/>
    <property type="molecule type" value="Genomic_DNA"/>
</dbReference>
<comment type="caution">
    <text evidence="4">The sequence shown here is derived from an EMBL/GenBank/DDBJ whole genome shotgun (WGS) entry which is preliminary data.</text>
</comment>
<dbReference type="GO" id="GO:0005739">
    <property type="term" value="C:mitochondrion"/>
    <property type="evidence" value="ECO:0007669"/>
    <property type="project" value="TreeGrafter"/>
</dbReference>
<dbReference type="PANTHER" id="PTHR12169:SF2">
    <property type="entry name" value="AFG1P"/>
    <property type="match status" value="1"/>
</dbReference>
<dbReference type="AlphaFoldDB" id="A0A7C8PGH5"/>
<dbReference type="Proteomes" id="UP000479691">
    <property type="component" value="Unassembled WGS sequence"/>
</dbReference>
<dbReference type="PANTHER" id="PTHR12169">
    <property type="entry name" value="ATPASE N2B"/>
    <property type="match status" value="1"/>
</dbReference>
<feature type="compositionally biased region" description="Basic and acidic residues" evidence="3">
    <location>
        <begin position="458"/>
        <end position="480"/>
    </location>
</feature>
<feature type="region of interest" description="Disordered" evidence="3">
    <location>
        <begin position="330"/>
        <end position="353"/>
    </location>
</feature>
<feature type="compositionally biased region" description="Polar residues" evidence="3">
    <location>
        <begin position="330"/>
        <end position="350"/>
    </location>
</feature>
<feature type="compositionally biased region" description="Acidic residues" evidence="3">
    <location>
        <begin position="436"/>
        <end position="452"/>
    </location>
</feature>
<dbReference type="InterPro" id="IPR005654">
    <property type="entry name" value="ATPase_AFG1-like"/>
</dbReference>
<keyword evidence="2" id="KW-0067">ATP-binding</keyword>
<sequence length="790" mass="90316">MPDKASGKILKSLLNAFFMMGGVLIATSNRLPETLVSAEWRKEEFGVFEEVLKRRCEIWDMKGGIDWRRRSGEGRIVQVPANTIGLEEGRVVEVPKFYFLKEGDMQEAWKEAVETAATGDEEVWTERSLVVYGREVLLKRARNGAAFFTFDELCVELLGPADYITIASNFSTIIIDQVPVLTSKSHRHEARRFITLLDAIYECRCKLLIRAEVPIENLFFPDAAEKNANSQEEDLIHLEAFAEAHQDLTVPFRPNISLYEQLPEDPNDPLTWKRKRYTVADQDSDFRGKVDFTSVKKYTGEDEKFSFKRAVSRMGDAIDRVLKNNQPDLETKAKTQPQPQDQAATGQQEQAPKLKKRQFMDLLSWDNAKTAANWAWPQVEPFLQQFVNKLTQASNSALDNKNEIQSVVEASKFVIGNGNPVDQKKKKRDLSHLDELEVEEEEDEIVEEEEDVQAGKEGSGKERGNTGSEKLWKRDGGGSERLKKREDYNGFLAIVDQMGLDEITEQKLTILFQTQTIMSHVSEIVLASYFYAKYMAERVPDCAKTEFARWVNATAKNSSNAINVPSRNSAGQDTVVQVNLDQPAVLNPNQGAKKKRHTKRAAGTDPFGNAAPGNVLEATRQLFLDLEQLAVVVDEKVKLGNPNWPGMSADAQFVYESYLLNMVADRMRDTLERNMTDINKKVLAEEVKQVVGEISSLDLGAELINIAAADNSNNPYDLDPAQAGTYFHHHGYYNIYIHNFFCFNYNQHHFPNFDNDFDVHIHNYFHNFHYHIYNFHYLYDFYYFYNINKY</sequence>
<dbReference type="GO" id="GO:0016887">
    <property type="term" value="F:ATP hydrolysis activity"/>
    <property type="evidence" value="ECO:0007669"/>
    <property type="project" value="InterPro"/>
</dbReference>
<evidence type="ECO:0000313" key="4">
    <source>
        <dbReference type="EMBL" id="KAF3165411.1"/>
    </source>
</evidence>
<accession>A0A7C8PGH5</accession>
<dbReference type="Pfam" id="PF03969">
    <property type="entry name" value="AFG1_ATPase"/>
    <property type="match status" value="1"/>
</dbReference>
<evidence type="ECO:0000256" key="2">
    <source>
        <dbReference type="ARBA" id="ARBA00022840"/>
    </source>
</evidence>
<protein>
    <submittedName>
        <fullName evidence="4">Uncharacterized protein</fullName>
    </submittedName>
</protein>
<keyword evidence="1" id="KW-0547">Nucleotide-binding</keyword>
<organism evidence="4 5">
    <name type="scientific">Orbilia oligospora</name>
    <name type="common">Nematode-trapping fungus</name>
    <name type="synonym">Arthrobotrys oligospora</name>
    <dbReference type="NCBI Taxonomy" id="2813651"/>
    <lineage>
        <taxon>Eukaryota</taxon>
        <taxon>Fungi</taxon>
        <taxon>Dikarya</taxon>
        <taxon>Ascomycota</taxon>
        <taxon>Pezizomycotina</taxon>
        <taxon>Orbiliomycetes</taxon>
        <taxon>Orbiliales</taxon>
        <taxon>Orbiliaceae</taxon>
        <taxon>Orbilia</taxon>
    </lineage>
</organism>
<proteinExistence type="predicted"/>